<feature type="domain" description="Amidohydrolase-related" evidence="1">
    <location>
        <begin position="51"/>
        <end position="398"/>
    </location>
</feature>
<dbReference type="CDD" id="cd01299">
    <property type="entry name" value="Met_dep_hydrolase_A"/>
    <property type="match status" value="1"/>
</dbReference>
<name>A0ABT7MW76_9MICO</name>
<dbReference type="SUPFAM" id="SSF51338">
    <property type="entry name" value="Composite domain of metallo-dependent hydrolases"/>
    <property type="match status" value="1"/>
</dbReference>
<evidence type="ECO:0000259" key="1">
    <source>
        <dbReference type="Pfam" id="PF01979"/>
    </source>
</evidence>
<reference evidence="2 3" key="1">
    <citation type="submission" date="2023-06" db="EMBL/GenBank/DDBJ databases">
        <title>Microbacterium sp. nov., isolated from a waste landfill.</title>
        <authorList>
            <person name="Wen W."/>
        </authorList>
    </citation>
    <scope>NUCLEOTIDE SEQUENCE [LARGE SCALE GENOMIC DNA]</scope>
    <source>
        <strain evidence="2 3">ASV49</strain>
    </source>
</reference>
<dbReference type="InterPro" id="IPR006680">
    <property type="entry name" value="Amidohydro-rel"/>
</dbReference>
<evidence type="ECO:0000313" key="2">
    <source>
        <dbReference type="EMBL" id="MDL9978691.1"/>
    </source>
</evidence>
<organism evidence="2 3">
    <name type="scientific">Microbacterium candidum</name>
    <dbReference type="NCBI Taxonomy" id="3041922"/>
    <lineage>
        <taxon>Bacteria</taxon>
        <taxon>Bacillati</taxon>
        <taxon>Actinomycetota</taxon>
        <taxon>Actinomycetes</taxon>
        <taxon>Micrococcales</taxon>
        <taxon>Microbacteriaceae</taxon>
        <taxon>Microbacterium</taxon>
    </lineage>
</organism>
<dbReference type="PANTHER" id="PTHR43135">
    <property type="entry name" value="ALPHA-D-RIBOSE 1-METHYLPHOSPHONATE 5-TRIPHOSPHATE DIPHOSPHATASE"/>
    <property type="match status" value="1"/>
</dbReference>
<accession>A0ABT7MW76</accession>
<dbReference type="EMBL" id="JASXSZ010000001">
    <property type="protein sequence ID" value="MDL9978691.1"/>
    <property type="molecule type" value="Genomic_DNA"/>
</dbReference>
<keyword evidence="3" id="KW-1185">Reference proteome</keyword>
<dbReference type="RefSeq" id="WP_286287329.1">
    <property type="nucleotide sequence ID" value="NZ_JASXSZ010000001.1"/>
</dbReference>
<dbReference type="Gene3D" id="3.20.20.140">
    <property type="entry name" value="Metal-dependent hydrolases"/>
    <property type="match status" value="1"/>
</dbReference>
<dbReference type="Pfam" id="PF01979">
    <property type="entry name" value="Amidohydro_1"/>
    <property type="match status" value="1"/>
</dbReference>
<sequence>MTRTVFAGGEVFDGTGAPALLADVAIEGGRIVEVAPGLTGDDIHDVTGKLIIPGLIDAHAHAQFDGMDVVASQQQPFSLQFFEAERNLRTILASGITTIRDAGGIDLGVKTALERGMIAGPRALISISVLSQTGGHVDGWNVHGDHQRLLVPHPGRPDCVVDGVEGMRQRVRELLRAGADTIKVCATGGVMSTRDDPRHSQFSLDELVVCVEEARAAGKDVLAHAQGAAGIKNALRAGVRSIEHGIFLDDECIELFLETGAWLVPTLLAPAALIESIDAGMRVTPEMEVKARSVVEVHRAAIARAHAAGVRIAMGTDAGVFPHGQASRELVFLIDAGMSPEEALVAATSGAAELLRLSDEIGTVTAGKAADLLVLGGDAWNLAAFAENLETVVQAGQIVEREANAT</sequence>
<dbReference type="Gene3D" id="2.30.40.10">
    <property type="entry name" value="Urease, subunit C, domain 1"/>
    <property type="match status" value="1"/>
</dbReference>
<proteinExistence type="predicted"/>
<dbReference type="SUPFAM" id="SSF51556">
    <property type="entry name" value="Metallo-dependent hydrolases"/>
    <property type="match status" value="1"/>
</dbReference>
<dbReference type="InterPro" id="IPR051781">
    <property type="entry name" value="Metallo-dep_Hydrolase"/>
</dbReference>
<dbReference type="PANTHER" id="PTHR43135:SF3">
    <property type="entry name" value="ALPHA-D-RIBOSE 1-METHYLPHOSPHONATE 5-TRIPHOSPHATE DIPHOSPHATASE"/>
    <property type="match status" value="1"/>
</dbReference>
<dbReference type="Proteomes" id="UP001235064">
    <property type="component" value="Unassembled WGS sequence"/>
</dbReference>
<dbReference type="InterPro" id="IPR057744">
    <property type="entry name" value="OTAase-like"/>
</dbReference>
<dbReference type="InterPro" id="IPR032466">
    <property type="entry name" value="Metal_Hydrolase"/>
</dbReference>
<comment type="caution">
    <text evidence="2">The sequence shown here is derived from an EMBL/GenBank/DDBJ whole genome shotgun (WGS) entry which is preliminary data.</text>
</comment>
<gene>
    <name evidence="2" type="ORF">QSV35_05075</name>
</gene>
<dbReference type="InterPro" id="IPR011059">
    <property type="entry name" value="Metal-dep_hydrolase_composite"/>
</dbReference>
<protein>
    <submittedName>
        <fullName evidence="2">Amidohydrolase family protein</fullName>
    </submittedName>
</protein>
<evidence type="ECO:0000313" key="3">
    <source>
        <dbReference type="Proteomes" id="UP001235064"/>
    </source>
</evidence>